<dbReference type="Proteomes" id="UP001174909">
    <property type="component" value="Unassembled WGS sequence"/>
</dbReference>
<evidence type="ECO:0000313" key="3">
    <source>
        <dbReference type="EMBL" id="CAI8044735.1"/>
    </source>
</evidence>
<evidence type="ECO:0000256" key="1">
    <source>
        <dbReference type="SAM" id="Phobius"/>
    </source>
</evidence>
<keyword evidence="1" id="KW-0472">Membrane</keyword>
<feature type="chain" id="PRO_5041322671" evidence="2">
    <location>
        <begin position="19"/>
        <end position="354"/>
    </location>
</feature>
<evidence type="ECO:0000256" key="2">
    <source>
        <dbReference type="SAM" id="SignalP"/>
    </source>
</evidence>
<comment type="caution">
    <text evidence="3">The sequence shown here is derived from an EMBL/GenBank/DDBJ whole genome shotgun (WGS) entry which is preliminary data.</text>
</comment>
<organism evidence="3 4">
    <name type="scientific">Geodia barretti</name>
    <name type="common">Barrett's horny sponge</name>
    <dbReference type="NCBI Taxonomy" id="519541"/>
    <lineage>
        <taxon>Eukaryota</taxon>
        <taxon>Metazoa</taxon>
        <taxon>Porifera</taxon>
        <taxon>Demospongiae</taxon>
        <taxon>Heteroscleromorpha</taxon>
        <taxon>Tetractinellida</taxon>
        <taxon>Astrophorina</taxon>
        <taxon>Geodiidae</taxon>
        <taxon>Geodia</taxon>
    </lineage>
</organism>
<feature type="signal peptide" evidence="2">
    <location>
        <begin position="1"/>
        <end position="18"/>
    </location>
</feature>
<proteinExistence type="predicted"/>
<feature type="transmembrane region" description="Helical" evidence="1">
    <location>
        <begin position="276"/>
        <end position="303"/>
    </location>
</feature>
<protein>
    <submittedName>
        <fullName evidence="3">Uncharacterized protein</fullName>
    </submittedName>
</protein>
<sequence length="354" mass="37968">MKSVSGLLLLSLSLCAVAVGPPVQVVPQEIESVNGSNVTMGCTSPLVDSGGVLVCESLSYLVDGVSPDIDTSTSGWASQLVTVRRNEGTPDLPFSHVLLTFGFDTAVSLTGIEMDLFNCPDWNVGTSSIFTVYHNPDYNLAATTNILLNLPFVVAYYNSSQSSCDSLSTATISESSFLIGSYRTVYILMDLSLTSSIQWVHVGEVRFLDRSGMPLKFSTLLSSSSTSRVENIIVTKTSYEKLSTMATSSAANIVPTSVPGDRENDSTCSEESSGSAVIAVSAVSLLLILTLTTVILTQCLLIIRMRRSRNKTETYAEATNPTTKTTDVPVSPNEAYALTKITSPREEVTYEVVQ</sequence>
<reference evidence="3" key="1">
    <citation type="submission" date="2023-03" db="EMBL/GenBank/DDBJ databases">
        <authorList>
            <person name="Steffen K."/>
            <person name="Cardenas P."/>
        </authorList>
    </citation>
    <scope>NUCLEOTIDE SEQUENCE</scope>
</reference>
<keyword evidence="1" id="KW-1133">Transmembrane helix</keyword>
<dbReference type="EMBL" id="CASHTH010003420">
    <property type="protein sequence ID" value="CAI8044735.1"/>
    <property type="molecule type" value="Genomic_DNA"/>
</dbReference>
<keyword evidence="2" id="KW-0732">Signal</keyword>
<evidence type="ECO:0000313" key="4">
    <source>
        <dbReference type="Proteomes" id="UP001174909"/>
    </source>
</evidence>
<keyword evidence="1" id="KW-0812">Transmembrane</keyword>
<gene>
    <name evidence="3" type="ORF">GBAR_LOCUS24784</name>
</gene>
<dbReference type="AlphaFoldDB" id="A0AA35TAH5"/>
<keyword evidence="4" id="KW-1185">Reference proteome</keyword>
<accession>A0AA35TAH5</accession>
<name>A0AA35TAH5_GEOBA</name>